<protein>
    <submittedName>
        <fullName evidence="1">Putative exosome subunit</fullName>
    </submittedName>
</protein>
<dbReference type="eggNOG" id="arCOG01042">
    <property type="taxonomic scope" value="Archaea"/>
</dbReference>
<organism evidence="1 2">
    <name type="scientific">Metallosphaera yellowstonensis MK1</name>
    <dbReference type="NCBI Taxonomy" id="671065"/>
    <lineage>
        <taxon>Archaea</taxon>
        <taxon>Thermoproteota</taxon>
        <taxon>Thermoprotei</taxon>
        <taxon>Sulfolobales</taxon>
        <taxon>Sulfolobaceae</taxon>
        <taxon>Metallosphaera</taxon>
    </lineage>
</organism>
<dbReference type="PANTHER" id="PTHR38816:SF1">
    <property type="entry name" value="EXOSOME SUBUNIT"/>
    <property type="match status" value="1"/>
</dbReference>
<evidence type="ECO:0000313" key="2">
    <source>
        <dbReference type="Proteomes" id="UP000003980"/>
    </source>
</evidence>
<dbReference type="PANTHER" id="PTHR38816">
    <property type="entry name" value="EXOSOME SUBUNIT, DUF54 FAMILY-RELATED"/>
    <property type="match status" value="1"/>
</dbReference>
<sequence length="147" mass="16669">MKVQRLSVSTFCYATEDEEKIRKALADLLGETYQGVEFHKEELSGHYGDPIIALRVELGGERATNATKAIIKRMEVADLIFMISTMPNRVEGSKIYLRIDKQALLSSNRVFLKDGEDVVKLIISIKGSKERFMEELKEIVSRNMSAK</sequence>
<reference evidence="1 2" key="1">
    <citation type="submission" date="2012-01" db="EMBL/GenBank/DDBJ databases">
        <title>Improved High-Quality Draft sequence of Metallosphaera yellowstonensis MK1.</title>
        <authorList>
            <consortium name="US DOE Joint Genome Institute"/>
            <person name="Lucas S."/>
            <person name="Han J."/>
            <person name="Cheng J.-F."/>
            <person name="Goodwin L."/>
            <person name="Pitluck S."/>
            <person name="Peters L."/>
            <person name="Teshima H."/>
            <person name="Detter J.C."/>
            <person name="Han C."/>
            <person name="Tapia R."/>
            <person name="Land M."/>
            <person name="Hauser L."/>
            <person name="Kyrpides N."/>
            <person name="Kozubal M."/>
            <person name="Macur R.E."/>
            <person name="Jay Z."/>
            <person name="Inskeep W."/>
            <person name="Woyke T."/>
        </authorList>
    </citation>
    <scope>NUCLEOTIDE SEQUENCE [LARGE SCALE GENOMIC DNA]</scope>
    <source>
        <strain evidence="1 2">MK1</strain>
    </source>
</reference>
<keyword evidence="2" id="KW-1185">Reference proteome</keyword>
<dbReference type="InterPro" id="IPR022803">
    <property type="entry name" value="Ribosomal_uL5_dom_sf"/>
</dbReference>
<dbReference type="Gene3D" id="3.30.1440.10">
    <property type="match status" value="1"/>
</dbReference>
<dbReference type="SUPFAM" id="SSF55282">
    <property type="entry name" value="RL5-like"/>
    <property type="match status" value="1"/>
</dbReference>
<dbReference type="STRING" id="671065.MetMK1DRAFT_00022050"/>
<dbReference type="HOGENOM" id="CLU_131306_1_2_2"/>
<dbReference type="InterPro" id="IPR002739">
    <property type="entry name" value="PAB1135-like"/>
</dbReference>
<evidence type="ECO:0000313" key="1">
    <source>
        <dbReference type="EMBL" id="EHP69449.1"/>
    </source>
</evidence>
<name>H2C6M2_9CREN</name>
<gene>
    <name evidence="1" type="ORF">MetMK1DRAFT_00022050</name>
</gene>
<dbReference type="Proteomes" id="UP000003980">
    <property type="component" value="Unassembled WGS sequence"/>
</dbReference>
<accession>H2C6M2</accession>
<dbReference type="RefSeq" id="WP_009073518.1">
    <property type="nucleotide sequence ID" value="NZ_JH597768.1"/>
</dbReference>
<dbReference type="Pfam" id="PF01877">
    <property type="entry name" value="RNA_binding"/>
    <property type="match status" value="1"/>
</dbReference>
<dbReference type="AlphaFoldDB" id="H2C6M2"/>
<proteinExistence type="predicted"/>
<dbReference type="OrthoDB" id="10874at2157"/>
<dbReference type="EMBL" id="JH597768">
    <property type="protein sequence ID" value="EHP69449.1"/>
    <property type="molecule type" value="Genomic_DNA"/>
</dbReference>